<dbReference type="Proteomes" id="UP000054107">
    <property type="component" value="Unassembled WGS sequence"/>
</dbReference>
<feature type="transmembrane region" description="Helical" evidence="2">
    <location>
        <begin position="290"/>
        <end position="309"/>
    </location>
</feature>
<sequence>MVVVRKCGCGTLYTSKVDSLQLTNLIYKFTETTRAQARAATQIYELLNFLQSRGLQPADEPRITNEIESIRNLAVFGFGAAKLQESEARDTTLKAIKLPPTLKHLEPHQSCGDKKYALSEEFLERLCSIPKSPAPAVLESSTRSICSEDRCTPTEMAEKRLVHESTMAPDPTSIPEIDKRSNPGDSILDNTVLVSNADEHEATGSSGRMVNGPLGLHRLALVSKKRKDLGMPEDLISHLNKATGDSTTRMYNASWKKYVDWCTAKHRDPTADNAKQIFNRDVYKVPHPHYQFLQALLILVCYAYYYMFVSDTTNQYNIF</sequence>
<keyword evidence="4" id="KW-1185">Reference proteome</keyword>
<evidence type="ECO:0000313" key="3">
    <source>
        <dbReference type="EMBL" id="CEP06839.1"/>
    </source>
</evidence>
<name>A0A0B7MVI8_9FUNG</name>
<keyword evidence="2" id="KW-0472">Membrane</keyword>
<evidence type="ECO:0000256" key="2">
    <source>
        <dbReference type="SAM" id="Phobius"/>
    </source>
</evidence>
<proteinExistence type="predicted"/>
<organism evidence="3 4">
    <name type="scientific">Parasitella parasitica</name>
    <dbReference type="NCBI Taxonomy" id="35722"/>
    <lineage>
        <taxon>Eukaryota</taxon>
        <taxon>Fungi</taxon>
        <taxon>Fungi incertae sedis</taxon>
        <taxon>Mucoromycota</taxon>
        <taxon>Mucoromycotina</taxon>
        <taxon>Mucoromycetes</taxon>
        <taxon>Mucorales</taxon>
        <taxon>Mucorineae</taxon>
        <taxon>Mucoraceae</taxon>
        <taxon>Parasitella</taxon>
    </lineage>
</organism>
<protein>
    <recommendedName>
        <fullName evidence="5">Core-binding (CB) domain-containing protein</fullName>
    </recommendedName>
</protein>
<accession>A0A0B7MVI8</accession>
<reference evidence="3 4" key="1">
    <citation type="submission" date="2014-09" db="EMBL/GenBank/DDBJ databases">
        <authorList>
            <person name="Ellenberger Sabrina"/>
        </authorList>
    </citation>
    <scope>NUCLEOTIDE SEQUENCE [LARGE SCALE GENOMIC DNA]</scope>
    <source>
        <strain evidence="3 4">CBS 412.66</strain>
    </source>
</reference>
<keyword evidence="2" id="KW-0812">Transmembrane</keyword>
<feature type="region of interest" description="Disordered" evidence="1">
    <location>
        <begin position="165"/>
        <end position="184"/>
    </location>
</feature>
<dbReference type="EMBL" id="LN718756">
    <property type="protein sequence ID" value="CEP06839.1"/>
    <property type="molecule type" value="Genomic_DNA"/>
</dbReference>
<evidence type="ECO:0000313" key="4">
    <source>
        <dbReference type="Proteomes" id="UP000054107"/>
    </source>
</evidence>
<keyword evidence="2" id="KW-1133">Transmembrane helix</keyword>
<evidence type="ECO:0000256" key="1">
    <source>
        <dbReference type="SAM" id="MobiDB-lite"/>
    </source>
</evidence>
<gene>
    <name evidence="3" type="primary">PARPA_00091.1 scaffold 263</name>
</gene>
<evidence type="ECO:0008006" key="5">
    <source>
        <dbReference type="Google" id="ProtNLM"/>
    </source>
</evidence>
<dbReference type="AlphaFoldDB" id="A0A0B7MVI8"/>